<dbReference type="Pfam" id="PF02259">
    <property type="entry name" value="FAT"/>
    <property type="match status" value="1"/>
</dbReference>
<protein>
    <recommendedName>
        <fullName evidence="13">Serine/threonine-protein kinase ATM</fullName>
        <ecNumber evidence="2">2.7.11.1</ecNumber>
    </recommendedName>
</protein>
<evidence type="ECO:0000256" key="7">
    <source>
        <dbReference type="ARBA" id="ARBA00022777"/>
    </source>
</evidence>
<evidence type="ECO:0000259" key="14">
    <source>
        <dbReference type="PROSITE" id="PS50290"/>
    </source>
</evidence>
<dbReference type="InterPro" id="IPR003151">
    <property type="entry name" value="PIK-rel_kinase_FAT"/>
</dbReference>
<dbReference type="GO" id="GO:0006281">
    <property type="term" value="P:DNA repair"/>
    <property type="evidence" value="ECO:0007669"/>
    <property type="project" value="InterPro"/>
</dbReference>
<dbReference type="Pfam" id="PF02260">
    <property type="entry name" value="FATC"/>
    <property type="match status" value="1"/>
</dbReference>
<comment type="catalytic activity">
    <reaction evidence="12">
        <text>L-seryl-[protein] + ATP = O-phospho-L-seryl-[protein] + ADP + H(+)</text>
        <dbReference type="Rhea" id="RHEA:17989"/>
        <dbReference type="Rhea" id="RHEA-COMP:9863"/>
        <dbReference type="Rhea" id="RHEA-COMP:11604"/>
        <dbReference type="ChEBI" id="CHEBI:15378"/>
        <dbReference type="ChEBI" id="CHEBI:29999"/>
        <dbReference type="ChEBI" id="CHEBI:30616"/>
        <dbReference type="ChEBI" id="CHEBI:83421"/>
        <dbReference type="ChEBI" id="CHEBI:456216"/>
        <dbReference type="EC" id="2.7.11.1"/>
    </reaction>
</comment>
<dbReference type="FunFam" id="3.30.1010.10:FF:000023">
    <property type="entry name" value="Serine/threonine-protein kinase ATM"/>
    <property type="match status" value="1"/>
</dbReference>
<evidence type="ECO:0000259" key="16">
    <source>
        <dbReference type="PROSITE" id="PS51190"/>
    </source>
</evidence>
<keyword evidence="3" id="KW-0723">Serine/threonine-protein kinase</keyword>
<dbReference type="CDD" id="cd05171">
    <property type="entry name" value="PIKKc_ATM"/>
    <property type="match status" value="1"/>
</dbReference>
<evidence type="ECO:0000313" key="18">
    <source>
        <dbReference type="RefSeq" id="XP_011494720.1"/>
    </source>
</evidence>
<dbReference type="InterPro" id="IPR018936">
    <property type="entry name" value="PI3/4_kinase_CS"/>
</dbReference>
<accession>A0AAJ6VK62</accession>
<proteinExistence type="predicted"/>
<evidence type="ECO:0000256" key="12">
    <source>
        <dbReference type="ARBA" id="ARBA00048679"/>
    </source>
</evidence>
<dbReference type="Pfam" id="PF00454">
    <property type="entry name" value="PI3_PI4_kinase"/>
    <property type="match status" value="1"/>
</dbReference>
<dbReference type="GO" id="GO:0005634">
    <property type="term" value="C:nucleus"/>
    <property type="evidence" value="ECO:0007669"/>
    <property type="project" value="UniProtKB-SubCell"/>
</dbReference>
<dbReference type="Gene3D" id="3.30.1010.10">
    <property type="entry name" value="Phosphatidylinositol 3-kinase Catalytic Subunit, Chain A, domain 4"/>
    <property type="match status" value="1"/>
</dbReference>
<name>A0AAJ6VK62_9HYME</name>
<feature type="domain" description="PI3K/PI4K catalytic" evidence="14">
    <location>
        <begin position="2447"/>
        <end position="2762"/>
    </location>
</feature>
<evidence type="ECO:0000256" key="5">
    <source>
        <dbReference type="ARBA" id="ARBA00022741"/>
    </source>
</evidence>
<dbReference type="InterPro" id="IPR038980">
    <property type="entry name" value="ATM_plant"/>
</dbReference>
<dbReference type="SMART" id="SM01343">
    <property type="entry name" value="FATC"/>
    <property type="match status" value="1"/>
</dbReference>
<keyword evidence="9" id="KW-0539">Nucleus</keyword>
<keyword evidence="5" id="KW-0547">Nucleotide-binding</keyword>
<evidence type="ECO:0000256" key="13">
    <source>
        <dbReference type="ARBA" id="ARBA00073111"/>
    </source>
</evidence>
<evidence type="ECO:0000256" key="8">
    <source>
        <dbReference type="ARBA" id="ARBA00022840"/>
    </source>
</evidence>
<dbReference type="InterPro" id="IPR014009">
    <property type="entry name" value="PIK_FAT"/>
</dbReference>
<dbReference type="InterPro" id="IPR036940">
    <property type="entry name" value="PI3/4_kinase_cat_sf"/>
</dbReference>
<keyword evidence="4" id="KW-0808">Transferase</keyword>
<keyword evidence="10" id="KW-0131">Cell cycle</keyword>
<evidence type="ECO:0000259" key="15">
    <source>
        <dbReference type="PROSITE" id="PS51189"/>
    </source>
</evidence>
<dbReference type="InterPro" id="IPR000403">
    <property type="entry name" value="PI3/4_kinase_cat_dom"/>
</dbReference>
<dbReference type="InterPro" id="IPR003152">
    <property type="entry name" value="FATC_dom"/>
</dbReference>
<keyword evidence="6" id="KW-0227">DNA damage</keyword>
<evidence type="ECO:0000256" key="4">
    <source>
        <dbReference type="ARBA" id="ARBA00022679"/>
    </source>
</evidence>
<dbReference type="InterPro" id="IPR011009">
    <property type="entry name" value="Kinase-like_dom_sf"/>
</dbReference>
<evidence type="ECO:0000256" key="9">
    <source>
        <dbReference type="ARBA" id="ARBA00023242"/>
    </source>
</evidence>
<dbReference type="GeneID" id="105359752"/>
<evidence type="ECO:0000256" key="1">
    <source>
        <dbReference type="ARBA" id="ARBA00004123"/>
    </source>
</evidence>
<keyword evidence="7 18" id="KW-0418">Kinase</keyword>
<sequence>MSTFVDRLSQIFSLAKSKKVTDYKKAIKLLLEFLDDNSEIAFEQITEYSKNPGSNVKYNSYSWNNIFNIVHELFIIEIDRISKLSGNSGKLDKDRIIKLIYSITDKANYYLKAKDVILSNLQVLEIKKTHIYSEFYELYLGILRKHVLQERSQRILVDPNLWQDLLNACISILKNIIPNIDYVKLLQVVELIVQYGCSLSTLLFEIRNLLPIIANLLENYELYHIKSTDILFKLTYTVCQQIAIDSRYILSRFSENMPLTLINLKGPEEKYKLYLLLIQIHHPNGATLGDDVCYIHDQDKWKAILNLLYKMIINDIRSTMLTKSFIALSCEVFRQKIFMKLPNLSQSSTLHDSIYIQPKKRRRTSDNIERLVDFINGNDPERAWPIIQIAAMLYKKYPDCLKFDEYMEFLDVIIKLLRQACKNFYIMENLCNLATVFLQNEKRYKEIVLITYWNKVWDSVLRYLSMNHQEIIKEGYILVQNLIIYEKISNPNTFLKLYLTKSIQWSNFSIQTLRIFCENIVLPNEIEDFNKNFTLSTNNSLKIQLLEWTLNMTIRRLTIPLPIEAYSKILIGFTLKSWYKILKNDSQNNFYNSCNMNFKHKFDNVETIATEDIERCYLSLKFQTGLFVVQTNNEDMQILNENNTENPYIIEDLNFLIKSLIQSVQVNDRDKDFNSFITKTTLMAKVISDLKAMKMIECNFDEFCLVNELKICLTKIVDHITNINWSKATRLTLEITKSLILLCDTNYDVVINDIILRSINFQMLKKIYNICKIEDDEFEPDSNTDECKINAITILALYCCIDAGSEMSELQIKISSTLLKLKKYSLSIQSDVICVTTILNIFVNMSNNLIREEFIELLVNFIIELFEEWRKDNIITHCLLQHLPKILEKITYTEDKDNINIHNILLICKLYHDCFAKGVYGQLTHLSFINCLNNIIKDKKIFNTKIDILNDQMFITFINSPYYLVRFENLKCLNSIFSSSKFEHSWKSNFFDKLEDAIYKLFLIQRELNIQELQEERLLRSTSALQTLAVVICSKSTFQSSALFTLLKIVVDKDIDINIAKHVLHVIENLNTSCKCIVIQNFNYLFSRWCREKSLDSFPYLLFNCTSETDFYKRYIDIIFPVLIREGQINDTQSICHKLGVPFEQTLKNCCSKIIPWMLTDESSEIRSNPSIFEEMQNCLVLERINLQEVIIHLVERLHDVDDFYITFNKSIILPAFDPPHYKKDVINCCFDRLTTIICGENYQSVLLFIMTRHSCTVQKILLQLTCNIYANNIIEYKAKSLHQYVYFCSKIAEVLKESYCDPVATYFIKDIGCTLLNLIKENNDITQLACKYLHIFLKTILPKRFAEVGNILNLCVKTLSPFILDKTDCLIANDILNFLLKEQSHCLVTPIENLDSLPNILRSTNDQDTESQLLRENMEHFLNVSEDENCSLNSLLILKNQLIIKKCQLEELYEELESSQGFDEYSTPSVLHRLIYRLIRLTEYKNTTIVLEAAKCLGILGPANLSTMILHPQEMQMRESIDKVDLLTRDICRMLADFVVSSDINLRIVSSEALYAVLDTPWGTRLIEREFDNDKTSTFFKDFLYPFRSLHNMNRIKVQIDITEYNQVFCEDNPLWTEKSNESYGTWIANITSAVANCLTNFYSKNLVPLFNLHVQFCELTLPRLISLIIHDNLKLTKKVCQCINQFFKFYFYKNDETNEIFCSSSQKISTSIAHDAIRCMLNVVSHLRIQTKEQMHLEFDYLPIALAAQFCSAYFSSILYAELWCRVNLKISRDFDSIPIIDQIYEQENKQGKLVQDILKEAYIKIGDVDSIYGCGSSHLQNRKSRIPYYMNFKKLDKLILSQDVELSVVSNSSTRGMINALKESSLHYLAKCLLSKTSGKPDFMDDLCYDSLWRLSDWNRITNLKTSRTSKNICDFSMYHYEALKCLHKNDNSSLKSCLEQAYFCIIKDLSNISLESCKAVYPKLSQLQMLREIEEFSSTKSDDYEILFVRWNNQKYICNNSFQYIEPILSQRLVMFQIQESLKNSTIVKNALINVQLEIAQLAQQQGYLNVAARALESLSKQIDLDEETENQILYYEACLAWMRNDEDMARFNLRSLLRKDSINLSLLARTLRIYGNWIAENKSENPQAIISKYYKKAINTYSAISKLTVDDLKNKCKSCAALAQFAHEQYLIITDYMKSPQFESLKECIDYSRNVVPKSIKMNDVDVLRAVKINSKQSSNDCIELENIQKDKITYLSLAIKNYLSILQDSDEYDLLVFRLISLWLDNMYDEEVNKLIEKQLEQIPSYKFIVLVPQLAPHMSNISDIFTRKIFQLLERCAKEHPHHTLPTLLALKNLHNDSKFCSRKVARQEPRVLGAQQLIQQLLCTNIRPIIQEMDRLSDALVMLAYFDLDKKNTTISKISIPKNVTLHDIRDFEHSIIPTVIIDVKKNGNYRNIISVKKYESMYSNVGGINAPKRIICIGTDGVERRQLVKGKDDLRQDAVMQQVFTVMNSLLKSNKNAKQRKLYIRTYKVVPLTQRSGVLQWCENTLPLSCILTGDGTSQIGLHQKYFPNDYAPNDCRKRLHVAKTIQQKYNIFMDCCNNLHPAFHHFFTENYLSPEIWFERRLAYTRSVATTSIIGYILGLGDRHVSNILIDKSTAEVIHIDFGIAFEQGKLLPTPETVPFRLTRDIEIAMGVSGIEGTMRKCCEQTMTVLREQKEIIVTLLRVLLYDPLYSWAITPAKAATYQSEHSTRSSQNKESNSPAGVIETNKLAERALLRVQQKLQGIEDGVPSSIAGQVERLIQQARDPTNLSRLFEGWQAYL</sequence>
<dbReference type="PROSITE" id="PS00916">
    <property type="entry name" value="PI3_4_KINASE_2"/>
    <property type="match status" value="1"/>
</dbReference>
<dbReference type="PROSITE" id="PS50290">
    <property type="entry name" value="PI3_4_KINASE_3"/>
    <property type="match status" value="1"/>
</dbReference>
<reference evidence="18" key="1">
    <citation type="submission" date="2025-08" db="UniProtKB">
        <authorList>
            <consortium name="RefSeq"/>
        </authorList>
    </citation>
    <scope>IDENTIFICATION</scope>
</reference>
<dbReference type="SUPFAM" id="SSF56112">
    <property type="entry name" value="Protein kinase-like (PK-like)"/>
    <property type="match status" value="1"/>
</dbReference>
<dbReference type="CTD" id="41839"/>
<evidence type="ECO:0000313" key="17">
    <source>
        <dbReference type="Proteomes" id="UP000695007"/>
    </source>
</evidence>
<dbReference type="Gene3D" id="1.10.1070.11">
    <property type="entry name" value="Phosphatidylinositol 3-/4-kinase, catalytic domain"/>
    <property type="match status" value="1"/>
</dbReference>
<evidence type="ECO:0000256" key="3">
    <source>
        <dbReference type="ARBA" id="ARBA00022527"/>
    </source>
</evidence>
<dbReference type="PANTHER" id="PTHR37079:SF4">
    <property type="entry name" value="SERINE_THREONINE-PROTEIN KINASE ATM"/>
    <property type="match status" value="1"/>
</dbReference>
<dbReference type="GO" id="GO:0005524">
    <property type="term" value="F:ATP binding"/>
    <property type="evidence" value="ECO:0007669"/>
    <property type="project" value="UniProtKB-KW"/>
</dbReference>
<dbReference type="PROSITE" id="PS51189">
    <property type="entry name" value="FAT"/>
    <property type="match status" value="1"/>
</dbReference>
<keyword evidence="17" id="KW-1185">Reference proteome</keyword>
<gene>
    <name evidence="18" type="primary">LOC105359752</name>
</gene>
<dbReference type="SMART" id="SM00146">
    <property type="entry name" value="PI3Kc"/>
    <property type="match status" value="1"/>
</dbReference>
<evidence type="ECO:0000256" key="6">
    <source>
        <dbReference type="ARBA" id="ARBA00022763"/>
    </source>
</evidence>
<evidence type="ECO:0000256" key="2">
    <source>
        <dbReference type="ARBA" id="ARBA00012513"/>
    </source>
</evidence>
<dbReference type="Proteomes" id="UP000695007">
    <property type="component" value="Unplaced"/>
</dbReference>
<feature type="domain" description="FATC" evidence="16">
    <location>
        <begin position="2777"/>
        <end position="2809"/>
    </location>
</feature>
<dbReference type="KEGG" id="csol:105359752"/>
<evidence type="ECO:0000256" key="11">
    <source>
        <dbReference type="ARBA" id="ARBA00047899"/>
    </source>
</evidence>
<dbReference type="PROSITE" id="PS00915">
    <property type="entry name" value="PI3_4_KINASE_1"/>
    <property type="match status" value="1"/>
</dbReference>
<comment type="catalytic activity">
    <reaction evidence="11">
        <text>L-threonyl-[protein] + ATP = O-phospho-L-threonyl-[protein] + ADP + H(+)</text>
        <dbReference type="Rhea" id="RHEA:46608"/>
        <dbReference type="Rhea" id="RHEA-COMP:11060"/>
        <dbReference type="Rhea" id="RHEA-COMP:11605"/>
        <dbReference type="ChEBI" id="CHEBI:15378"/>
        <dbReference type="ChEBI" id="CHEBI:30013"/>
        <dbReference type="ChEBI" id="CHEBI:30616"/>
        <dbReference type="ChEBI" id="CHEBI:61977"/>
        <dbReference type="ChEBI" id="CHEBI:456216"/>
        <dbReference type="EC" id="2.7.11.1"/>
    </reaction>
</comment>
<dbReference type="PANTHER" id="PTHR37079">
    <property type="entry name" value="SERINE/THREONINE-PROTEIN KINASE ATM"/>
    <property type="match status" value="1"/>
</dbReference>
<organism evidence="17 18">
    <name type="scientific">Ceratosolen solmsi marchali</name>
    <dbReference type="NCBI Taxonomy" id="326594"/>
    <lineage>
        <taxon>Eukaryota</taxon>
        <taxon>Metazoa</taxon>
        <taxon>Ecdysozoa</taxon>
        <taxon>Arthropoda</taxon>
        <taxon>Hexapoda</taxon>
        <taxon>Insecta</taxon>
        <taxon>Pterygota</taxon>
        <taxon>Neoptera</taxon>
        <taxon>Endopterygota</taxon>
        <taxon>Hymenoptera</taxon>
        <taxon>Apocrita</taxon>
        <taxon>Proctotrupomorpha</taxon>
        <taxon>Chalcidoidea</taxon>
        <taxon>Agaonidae</taxon>
        <taxon>Agaoninae</taxon>
        <taxon>Ceratosolen</taxon>
    </lineage>
</organism>
<evidence type="ECO:0000256" key="10">
    <source>
        <dbReference type="ARBA" id="ARBA00023306"/>
    </source>
</evidence>
<feature type="domain" description="FAT" evidence="15">
    <location>
        <begin position="1745"/>
        <end position="2341"/>
    </location>
</feature>
<dbReference type="RefSeq" id="XP_011494720.1">
    <property type="nucleotide sequence ID" value="XM_011496418.1"/>
</dbReference>
<keyword evidence="8" id="KW-0067">ATP-binding</keyword>
<comment type="subcellular location">
    <subcellularLocation>
        <location evidence="1">Nucleus</location>
    </subcellularLocation>
</comment>
<dbReference type="PROSITE" id="PS51190">
    <property type="entry name" value="FATC"/>
    <property type="match status" value="1"/>
</dbReference>
<dbReference type="GO" id="GO:0004674">
    <property type="term" value="F:protein serine/threonine kinase activity"/>
    <property type="evidence" value="ECO:0007669"/>
    <property type="project" value="UniProtKB-KW"/>
</dbReference>
<dbReference type="EC" id="2.7.11.1" evidence="2"/>
<dbReference type="InterPro" id="IPR044107">
    <property type="entry name" value="PIKKc_ATM"/>
</dbReference>